<sequence length="101" mass="10502">MFGMLLRRALRSHVAEVRSWQEWERSTATVPAPPGAGAALESLARVPGPEVGGVPAIPRTGRRGWNSSAVIALVGLVVMVVVWPAAVGLVLLLASLIAISG</sequence>
<comment type="caution">
    <text evidence="2">The sequence shown here is derived from an EMBL/GenBank/DDBJ whole genome shotgun (WGS) entry which is preliminary data.</text>
</comment>
<dbReference type="Proteomes" id="UP001157161">
    <property type="component" value="Unassembled WGS sequence"/>
</dbReference>
<gene>
    <name evidence="2" type="ORF">GCM10025875_31320</name>
</gene>
<evidence type="ECO:0000313" key="3">
    <source>
        <dbReference type="Proteomes" id="UP001157161"/>
    </source>
</evidence>
<keyword evidence="1" id="KW-0472">Membrane</keyword>
<reference evidence="2" key="1">
    <citation type="journal article" date="2014" name="Int. J. Syst. Evol. Microbiol.">
        <title>Complete genome sequence of Corynebacterium casei LMG S-19264T (=DSM 44701T), isolated from a smear-ripened cheese.</title>
        <authorList>
            <consortium name="US DOE Joint Genome Institute (JGI-PGF)"/>
            <person name="Walter F."/>
            <person name="Albersmeier A."/>
            <person name="Kalinowski J."/>
            <person name="Ruckert C."/>
        </authorList>
    </citation>
    <scope>NUCLEOTIDE SEQUENCE</scope>
    <source>
        <strain evidence="2">NBRC 112290</strain>
    </source>
</reference>
<keyword evidence="1" id="KW-1133">Transmembrane helix</keyword>
<reference evidence="2" key="2">
    <citation type="submission" date="2023-02" db="EMBL/GenBank/DDBJ databases">
        <authorList>
            <person name="Sun Q."/>
            <person name="Mori K."/>
        </authorList>
    </citation>
    <scope>NUCLEOTIDE SEQUENCE</scope>
    <source>
        <strain evidence="2">NBRC 112290</strain>
    </source>
</reference>
<dbReference type="AlphaFoldDB" id="A0AA37XIK9"/>
<keyword evidence="3" id="KW-1185">Reference proteome</keyword>
<name>A0AA37XIK9_9MICO</name>
<protein>
    <submittedName>
        <fullName evidence="2">Uncharacterized protein</fullName>
    </submittedName>
</protein>
<accession>A0AA37XIK9</accession>
<evidence type="ECO:0000313" key="2">
    <source>
        <dbReference type="EMBL" id="GMA33140.1"/>
    </source>
</evidence>
<proteinExistence type="predicted"/>
<evidence type="ECO:0000256" key="1">
    <source>
        <dbReference type="SAM" id="Phobius"/>
    </source>
</evidence>
<organism evidence="2 3">
    <name type="scientific">Litorihabitans aurantiacus</name>
    <dbReference type="NCBI Taxonomy" id="1930061"/>
    <lineage>
        <taxon>Bacteria</taxon>
        <taxon>Bacillati</taxon>
        <taxon>Actinomycetota</taxon>
        <taxon>Actinomycetes</taxon>
        <taxon>Micrococcales</taxon>
        <taxon>Beutenbergiaceae</taxon>
        <taxon>Litorihabitans</taxon>
    </lineage>
</organism>
<dbReference type="EMBL" id="BSUM01000001">
    <property type="protein sequence ID" value="GMA33140.1"/>
    <property type="molecule type" value="Genomic_DNA"/>
</dbReference>
<keyword evidence="1" id="KW-0812">Transmembrane</keyword>
<feature type="transmembrane region" description="Helical" evidence="1">
    <location>
        <begin position="69"/>
        <end position="99"/>
    </location>
</feature>